<accession>S3LB52</accession>
<evidence type="ECO:0000313" key="3">
    <source>
        <dbReference type="Proteomes" id="UP000014605"/>
    </source>
</evidence>
<keyword evidence="1" id="KW-0732">Signal</keyword>
<evidence type="ECO:0008006" key="4">
    <source>
        <dbReference type="Google" id="ProtNLM"/>
    </source>
</evidence>
<comment type="caution">
    <text evidence="2">The sequence shown here is derived from an EMBL/GenBank/DDBJ whole genome shotgun (WGS) entry which is preliminary data.</text>
</comment>
<dbReference type="PATRIC" id="fig|1125702.3.peg.1372"/>
<name>S3LB52_9SPIR</name>
<dbReference type="RefSeq" id="WP_016518737.1">
    <property type="nucleotide sequence ID" value="NZ_KE332512.1"/>
</dbReference>
<evidence type="ECO:0000313" key="2">
    <source>
        <dbReference type="EMBL" id="EPF46746.1"/>
    </source>
</evidence>
<reference evidence="2 3" key="1">
    <citation type="submission" date="2013-04" db="EMBL/GenBank/DDBJ databases">
        <title>The Genome Sequence of Treponema vincentii F0403.</title>
        <authorList>
            <consortium name="The Broad Institute Genomics Platform"/>
            <person name="Earl A."/>
            <person name="Ward D."/>
            <person name="Feldgarden M."/>
            <person name="Gevers D."/>
            <person name="Leonetti C."/>
            <person name="Izard J."/>
            <person name="Walker B."/>
            <person name="Young S."/>
            <person name="Zeng Q."/>
            <person name="Gargeya S."/>
            <person name="Fitzgerald M."/>
            <person name="Haas B."/>
            <person name="Abouelleil A."/>
            <person name="Allen A.W."/>
            <person name="Alvarado L."/>
            <person name="Arachchi H.M."/>
            <person name="Berlin A.M."/>
            <person name="Chapman S.B."/>
            <person name="Gainer-Dewar J."/>
            <person name="Goldberg J."/>
            <person name="Griggs A."/>
            <person name="Gujja S."/>
            <person name="Hansen M."/>
            <person name="Howarth C."/>
            <person name="Imamovic A."/>
            <person name="Ireland A."/>
            <person name="Larimer J."/>
            <person name="McCowan C."/>
            <person name="Murphy C."/>
            <person name="Pearson M."/>
            <person name="Poon T.W."/>
            <person name="Priest M."/>
            <person name="Roberts A."/>
            <person name="Saif S."/>
            <person name="Shea T."/>
            <person name="Sisk P."/>
            <person name="Sykes S."/>
            <person name="Wortman J."/>
            <person name="Nusbaum C."/>
            <person name="Birren B."/>
        </authorList>
    </citation>
    <scope>NUCLEOTIDE SEQUENCE [LARGE SCALE GENOMIC DNA]</scope>
    <source>
        <strain evidence="2 3">F0403</strain>
    </source>
</reference>
<gene>
    <name evidence="2" type="ORF">HMPREF1222_01323</name>
</gene>
<proteinExistence type="predicted"/>
<keyword evidence="3" id="KW-1185">Reference proteome</keyword>
<dbReference type="Proteomes" id="UP000014605">
    <property type="component" value="Unassembled WGS sequence"/>
</dbReference>
<sequence>MKGTERTANVLCFAAVLMCAAAVMWSGCQGANDLKKDIEHGNTGTKILLKYDETVMWVWHETEPHRYSQLSPNSEVLEGTSLLFESKNLPDGKQVDKWQVNTKELTDDKYTVNSADAVTEGGQKVITVAYTTKAAEAIVIRFNESTITVQKSGGKRINSGDTVYEGHWMRFRAVNLPAGQQVDKWKINDRELNGSRYTINSADAVTEGGQKVITLAYTTKPAEAIVIRFNENELEVHRSGSSEFIYDRDTIYEGAGIWFNAINLLPGQQVDKWKINDKELNDAWYTINSADAVTEGGQKVITVTYTTKAAEAIVIKFDKNKIEVHKSISDESIHNGDIIYEGTKIWFRAVNLPAGQQVDKWKINDRELNDAWYTINSADAIPEGGQKVITLAYTTKPAEAIVIRFNENELEVHRSGSSEFIHNGDTMYEGADIWFRAVNLPAGQQVDKWTVNDKKLNGYRYTIDIADTVTEGGQKVITVTYTTKAAEAIVVRFNENDIKVYKNGSGSIKNGASVDEGSRLLFYTVNLPAGQQVDKWKINDRKLNYDWYTVNSADTVTEGGQKVITVAYTTKAAEAIVIKFDKNKIEVYKEGEDTSIQDGDTVYEGTPIWFGLANLAEGIPAGQTFNGWTINGKEYNDSAYTVTLADAVTEGSQKVITIAYTAKPGTDPVVIKFDPAFVRVYHRDANTPVQNGQTLYAGTELRIRKRKVNAINKWLINTKEYWGKSSAYSINSAHAIEENGQKVIRISFTVSPVQMMTVQFDPALIECKTVTGKTITSGYEGPAYLYAILTAKLPSGKKVKHWEINGRKIPGSEGQKTLEGQADPDFAVEENGKKVVKVNLVVE</sequence>
<protein>
    <recommendedName>
        <fullName evidence="4">Bacterial repeat domain-containing protein</fullName>
    </recommendedName>
</protein>
<feature type="chain" id="PRO_5004511522" description="Bacterial repeat domain-containing protein" evidence="1">
    <location>
        <begin position="32"/>
        <end position="843"/>
    </location>
</feature>
<dbReference type="EMBL" id="ATFC01000008">
    <property type="protein sequence ID" value="EPF46746.1"/>
    <property type="molecule type" value="Genomic_DNA"/>
</dbReference>
<evidence type="ECO:0000256" key="1">
    <source>
        <dbReference type="SAM" id="SignalP"/>
    </source>
</evidence>
<feature type="signal peptide" evidence="1">
    <location>
        <begin position="1"/>
        <end position="31"/>
    </location>
</feature>
<organism evidence="2 3">
    <name type="scientific">Treponema vincentii F0403</name>
    <dbReference type="NCBI Taxonomy" id="1125702"/>
    <lineage>
        <taxon>Bacteria</taxon>
        <taxon>Pseudomonadati</taxon>
        <taxon>Spirochaetota</taxon>
        <taxon>Spirochaetia</taxon>
        <taxon>Spirochaetales</taxon>
        <taxon>Treponemataceae</taxon>
        <taxon>Treponema</taxon>
    </lineage>
</organism>
<dbReference type="PROSITE" id="PS51257">
    <property type="entry name" value="PROKAR_LIPOPROTEIN"/>
    <property type="match status" value="1"/>
</dbReference>
<dbReference type="HOGENOM" id="CLU_340951_0_0_12"/>
<dbReference type="AlphaFoldDB" id="S3LB52"/>
<dbReference type="GeneID" id="301461486"/>